<dbReference type="RefSeq" id="WP_179358147.1">
    <property type="nucleotide sequence ID" value="NZ_CP058627.1"/>
</dbReference>
<evidence type="ECO:0008006" key="3">
    <source>
        <dbReference type="Google" id="ProtNLM"/>
    </source>
</evidence>
<evidence type="ECO:0000313" key="2">
    <source>
        <dbReference type="Proteomes" id="UP000509597"/>
    </source>
</evidence>
<name>A0A7H9BIL8_9NEIS</name>
<reference evidence="1 2" key="1">
    <citation type="submission" date="2020-07" db="EMBL/GenBank/DDBJ databases">
        <title>Complete genome sequence of Chitinibacter sp. 2T18.</title>
        <authorList>
            <person name="Bae J.-W."/>
            <person name="Choi J.-W."/>
        </authorList>
    </citation>
    <scope>NUCLEOTIDE SEQUENCE [LARGE SCALE GENOMIC DNA]</scope>
    <source>
        <strain evidence="1 2">2T18</strain>
    </source>
</reference>
<gene>
    <name evidence="1" type="ORF">HQ393_07250</name>
</gene>
<dbReference type="KEGG" id="chiz:HQ393_07250"/>
<accession>A0A7H9BIL8</accession>
<protein>
    <recommendedName>
        <fullName evidence="3">Porin</fullName>
    </recommendedName>
</protein>
<proteinExistence type="predicted"/>
<dbReference type="Proteomes" id="UP000509597">
    <property type="component" value="Chromosome"/>
</dbReference>
<evidence type="ECO:0000313" key="1">
    <source>
        <dbReference type="EMBL" id="QLG88068.1"/>
    </source>
</evidence>
<sequence length="420" mass="46942">MTTPSRLSQLAIIIALATYWPTISFADDLDALSLADSAPTEVVKAKEWRLFTEGMLGNINQRNDQGDIQQGRISFDLYLDHYFNADVHAVFSDRLDLDWVGAQNSQINTFREGYLGWQATPNLIADLGRINQRNGMAMGYNPTDYFKVGAIRSVVSIAPSSLRENRLGSGMVRGLYLWNTGSVTAIYSPKLGDHSQNAPFAPDFGTSNPINRWQVALSQQITSGLAPQLLLYGQEGQPVQIGLNASALINDALTVYGEYNGGRSTSLAAQAWNESGAERQYYSRLATGATYTFPANISLTLEYQYNGAALNQSAWQALASQTQAYWRYRSYVFNVQDIPTQHGIFAYASWNDAIWSHFDLTGMFKHDLVDQSHQYWLEARYHFKQVDLALQYLYQTGSAGSQFGALPQQANLQALIKYYF</sequence>
<keyword evidence="2" id="KW-1185">Reference proteome</keyword>
<organism evidence="1 2">
    <name type="scientific">Chitinibacter bivalviorum</name>
    <dbReference type="NCBI Taxonomy" id="2739434"/>
    <lineage>
        <taxon>Bacteria</taxon>
        <taxon>Pseudomonadati</taxon>
        <taxon>Pseudomonadota</taxon>
        <taxon>Betaproteobacteria</taxon>
        <taxon>Neisseriales</taxon>
        <taxon>Chitinibacteraceae</taxon>
        <taxon>Chitinibacter</taxon>
    </lineage>
</organism>
<dbReference type="AlphaFoldDB" id="A0A7H9BIL8"/>
<dbReference type="EMBL" id="CP058627">
    <property type="protein sequence ID" value="QLG88068.1"/>
    <property type="molecule type" value="Genomic_DNA"/>
</dbReference>